<keyword evidence="6" id="KW-1185">Reference proteome</keyword>
<evidence type="ECO:0000256" key="2">
    <source>
        <dbReference type="ARBA" id="ARBA00024438"/>
    </source>
</evidence>
<evidence type="ECO:0000256" key="3">
    <source>
        <dbReference type="SAM" id="MobiDB-lite"/>
    </source>
</evidence>
<dbReference type="EMBL" id="AP025628">
    <property type="protein sequence ID" value="BDG62175.1"/>
    <property type="molecule type" value="Genomic_DNA"/>
</dbReference>
<protein>
    <recommendedName>
        <fullName evidence="2">Anti-sigma-W factor RsiW</fullName>
    </recommendedName>
</protein>
<comment type="similarity">
    <text evidence="1">Belongs to the zinc-associated anti-sigma factor (ZAS) superfamily. Anti-sigma-W factor family.</text>
</comment>
<accession>A0AA35CMR7</accession>
<evidence type="ECO:0000256" key="1">
    <source>
        <dbReference type="ARBA" id="ARBA00024353"/>
    </source>
</evidence>
<dbReference type="InterPro" id="IPR041916">
    <property type="entry name" value="Anti_sigma_zinc_sf"/>
</dbReference>
<evidence type="ECO:0000313" key="5">
    <source>
        <dbReference type="EMBL" id="BDG62175.1"/>
    </source>
</evidence>
<evidence type="ECO:0000259" key="4">
    <source>
        <dbReference type="Pfam" id="PF13490"/>
    </source>
</evidence>
<dbReference type="Pfam" id="PF13490">
    <property type="entry name" value="zf-HC2"/>
    <property type="match status" value="1"/>
</dbReference>
<organism evidence="5 6">
    <name type="scientific">Caldinitratiruptor microaerophilus</name>
    <dbReference type="NCBI Taxonomy" id="671077"/>
    <lineage>
        <taxon>Bacteria</taxon>
        <taxon>Bacillati</taxon>
        <taxon>Bacillota</taxon>
        <taxon>Clostridia</taxon>
        <taxon>Eubacteriales</taxon>
        <taxon>Symbiobacteriaceae</taxon>
        <taxon>Caldinitratiruptor</taxon>
    </lineage>
</organism>
<dbReference type="Gene3D" id="1.10.10.1320">
    <property type="entry name" value="Anti-sigma factor, zinc-finger domain"/>
    <property type="match status" value="1"/>
</dbReference>
<dbReference type="AlphaFoldDB" id="A0AA35CMR7"/>
<proteinExistence type="inferred from homology"/>
<feature type="region of interest" description="Disordered" evidence="3">
    <location>
        <begin position="152"/>
        <end position="217"/>
    </location>
</feature>
<feature type="domain" description="Putative zinc-finger" evidence="4">
    <location>
        <begin position="3"/>
        <end position="37"/>
    </location>
</feature>
<sequence>MTCQHVQELLDSYLDGGLPSREASLVSQHLSSCSTCRADLELWREIRAALNPLDVEVPPTFHAQLMARVRALEPVPARRAQTRVPLRLGLAAAMAAAVAALVMMDGQALRPWVSRPNARQSLASVAPAISDQTGSLTGTVVPPNEDTRIKVQKREASSDTPPAGQSPEGNPTGLIEDLVGVAGQRTGSEVATATGKPAANDSPAPAQLPGQQESKADVGSRRTFVALGAGIPAHHSNAVKYSVNVVVQVADPVAAVTQLERVISELNGVISLGGQQPGGQWEYEIWVPVRLANVTTAAVSSLGELKSRQVSMKDFSGTIAEIDKRIAYLNGQIGWVPEVANDVQVRAAIAALRKRRQEILDSTSMAVVRVSMISGPVHPVTGEAQVT</sequence>
<dbReference type="InterPro" id="IPR027383">
    <property type="entry name" value="Znf_put"/>
</dbReference>
<gene>
    <name evidence="5" type="ORF">caldi_32650</name>
</gene>
<dbReference type="KEGG" id="cmic:caldi_32650"/>
<dbReference type="Proteomes" id="UP001163687">
    <property type="component" value="Chromosome"/>
</dbReference>
<evidence type="ECO:0000313" key="6">
    <source>
        <dbReference type="Proteomes" id="UP001163687"/>
    </source>
</evidence>
<name>A0AA35CMR7_9FIRM</name>
<reference evidence="5" key="1">
    <citation type="submission" date="2022-03" db="EMBL/GenBank/DDBJ databases">
        <title>Complete genome sequence of Caldinitratiruptor microaerophilus.</title>
        <authorList>
            <person name="Mukaiyama R."/>
            <person name="Nishiyama T."/>
            <person name="Ueda K."/>
        </authorList>
    </citation>
    <scope>NUCLEOTIDE SEQUENCE</scope>
    <source>
        <strain evidence="5">JCM 16183</strain>
    </source>
</reference>